<comment type="similarity">
    <text evidence="1">Belongs to the proteasome subunit S2 family.</text>
</comment>
<feature type="region of interest" description="Disordered" evidence="5">
    <location>
        <begin position="629"/>
        <end position="691"/>
    </location>
</feature>
<dbReference type="PANTHER" id="PTHR10943:SF1">
    <property type="entry name" value="26S PROTEASOME NON-ATPASE REGULATORY SUBUNIT 2"/>
    <property type="match status" value="1"/>
</dbReference>
<evidence type="ECO:0000259" key="6">
    <source>
        <dbReference type="Pfam" id="PF17781"/>
    </source>
</evidence>
<evidence type="ECO:0000256" key="4">
    <source>
        <dbReference type="ARBA" id="ARBA00057191"/>
    </source>
</evidence>
<feature type="region of interest" description="Disordered" evidence="5">
    <location>
        <begin position="66"/>
        <end position="110"/>
    </location>
</feature>
<dbReference type="GO" id="GO:0043161">
    <property type="term" value="P:proteasome-mediated ubiquitin-dependent protein catabolic process"/>
    <property type="evidence" value="ECO:0007669"/>
    <property type="project" value="TreeGrafter"/>
</dbReference>
<evidence type="ECO:0008006" key="10">
    <source>
        <dbReference type="Google" id="ProtNLM"/>
    </source>
</evidence>
<evidence type="ECO:0000313" key="8">
    <source>
        <dbReference type="EMBL" id="OJJ62001.1"/>
    </source>
</evidence>
<evidence type="ECO:0000256" key="1">
    <source>
        <dbReference type="ARBA" id="ARBA00005460"/>
    </source>
</evidence>
<evidence type="ECO:0000256" key="2">
    <source>
        <dbReference type="ARBA" id="ARBA00022737"/>
    </source>
</evidence>
<dbReference type="GO" id="GO:0034515">
    <property type="term" value="C:proteasome storage granule"/>
    <property type="evidence" value="ECO:0007669"/>
    <property type="project" value="TreeGrafter"/>
</dbReference>
<feature type="compositionally biased region" description="Basic and acidic residues" evidence="5">
    <location>
        <begin position="8"/>
        <end position="22"/>
    </location>
</feature>
<dbReference type="PANTHER" id="PTHR10943">
    <property type="entry name" value="26S PROTEASOME NON-ATPASE REGULATORY SUBUNIT"/>
    <property type="match status" value="1"/>
</dbReference>
<dbReference type="InterPro" id="IPR016024">
    <property type="entry name" value="ARM-type_fold"/>
</dbReference>
<dbReference type="GeneID" id="63765019"/>
<name>A0A1L9TRG3_9EURO</name>
<feature type="domain" description="26S proteasome non-ATPase regulatory subunit RPN1 C-terminal" evidence="7">
    <location>
        <begin position="1481"/>
        <end position="1534"/>
    </location>
</feature>
<accession>A0A1L9TRG3</accession>
<keyword evidence="3" id="KW-0647">Proteasome</keyword>
<dbReference type="InterPro" id="IPR002015">
    <property type="entry name" value="Proteasome/cyclosome_rpt"/>
</dbReference>
<dbReference type="EMBL" id="KV878583">
    <property type="protein sequence ID" value="OJJ62001.1"/>
    <property type="molecule type" value="Genomic_DNA"/>
</dbReference>
<feature type="domain" description="RPN1 N-terminal" evidence="6">
    <location>
        <begin position="696"/>
        <end position="995"/>
    </location>
</feature>
<dbReference type="Pfam" id="PF01851">
    <property type="entry name" value="PC_rep"/>
    <property type="match status" value="2"/>
</dbReference>
<dbReference type="Pfam" id="PF17781">
    <property type="entry name" value="RPN1_RPN2_N"/>
    <property type="match status" value="1"/>
</dbReference>
<evidence type="ECO:0000256" key="3">
    <source>
        <dbReference type="ARBA" id="ARBA00022942"/>
    </source>
</evidence>
<evidence type="ECO:0000256" key="5">
    <source>
        <dbReference type="SAM" id="MobiDB-lite"/>
    </source>
</evidence>
<protein>
    <recommendedName>
        <fullName evidence="10">26S proteasome regulatory subunit RPN1</fullName>
    </recommendedName>
</protein>
<keyword evidence="9" id="KW-1185">Reference proteome</keyword>
<dbReference type="Proteomes" id="UP000184356">
    <property type="component" value="Unassembled WGS sequence"/>
</dbReference>
<dbReference type="Gene3D" id="1.25.10.10">
    <property type="entry name" value="Leucine-rich Repeat Variant"/>
    <property type="match status" value="1"/>
</dbReference>
<dbReference type="GO" id="GO:0005634">
    <property type="term" value="C:nucleus"/>
    <property type="evidence" value="ECO:0007669"/>
    <property type="project" value="TreeGrafter"/>
</dbReference>
<proteinExistence type="inferred from homology"/>
<evidence type="ECO:0000259" key="7">
    <source>
        <dbReference type="Pfam" id="PF18051"/>
    </source>
</evidence>
<dbReference type="GO" id="GO:0008540">
    <property type="term" value="C:proteasome regulatory particle, base subcomplex"/>
    <property type="evidence" value="ECO:0007669"/>
    <property type="project" value="TreeGrafter"/>
</dbReference>
<sequence>MLPFKRLFPGDEEHGKKDDDHRPHARAGQRWQPELWKLPRRRRLLLIPVILYLLFVFFKNMPTDVGPARDRPKSRFAPSQHIVPDRPLPPTTAQSDPPSHGRQDTGDNNNLYYEGNLHFSDLGKSLKPFRNHPAKSPFNATVFAAGSLGSVSDLLPLACRMANEKLDTIHFVLMGRDDISIEGIQLVNGLDDVNCPITWHDARPDYAQWSTDGRMEQAVATALPYIKAYLRPQVLITQGELLEDPFFTRGVRESQSLGISHIALPRAARELMWMATIDGHALRNWNDIHVEFLIYAAPNSAGSIIRLIKSLEHADFLGFSPSLTIELPSRVDSELLRFLKGMQWLPNTSSRVTVRRRIRSRRISPEEASVRAVEAFYPRDPTLSHVLVLSPDMELASSFYHYLMFTMLKYRYSTRSIMLSSRLMGISLELPSSPFSFTNVEDSKQLRIDNTRFLNHNSPDALPLFLWQAPNSNAALYFGDKWAELHYFLSQRLAAIEAGSGGPLEEKIISKVYPAFMEPLLELLRANGYYLLYPAFSDKGRLSLATFHNELSQPPEEFFPDDEVSISRAFRESSAPERPLSKASTLMALLDTFSLELPDFTRLPILSYRGDEMSESLFNQEMEEYREKFKPSNMAKEGERSAPADKGKGKVDDVKDIPGGKNDKPEDKTQPDGKQKDDGPEEEELSEEDQQLKSELEMLVERLKEPDTSLYAPALDAIKNFIKTSTSSMTAVPKPLKFLRPHYDDLAALYDNWSAGATKDSLADMLSVLGMTYGDEEKLETLKYRLLAKSEDLGSWGHEYVRHLALEIGQEYQNRLNAEKDVQDLIDLALSLVPYFLTHNAEADAVDLLSELEIIEEIPRFVDENTYSRVCLYMVSMVNLLTYPEDQQFLRTAHEIYVRYKELTKAIVLAIRLNDVDLIKSDLNATSDQSLKKQMAFLISRQQIWLDQLGDDEEDQTFMDCLNNTSIPKHFKSLGKELNILDPIMPEDIYKTHLESSRGAGLTNVDSARHNLASAFVNGFANAGFGNDEMMLVEGDKGPWVWKTKDDGMLSTTASMGMLLHRDVEIGLDKIDKYTYATEDQIKAGALLSIGILNSGVRIDSDPALALLSDTDNLEAKNVPMRVAAIMGLGLAYAGSNKEELLEVLLPIVEDVSLDMQLSAMAAVSLGLIFVGSSNHQVSEAIATTLMDEERQKHLKDKWTRFMALGLALLYFGRQEEVDVILDILKAVDHPMAKPTSVLASVCAWAGTGTVLKLQELLHICNDVIEESDEKKGDELVQSYAVLGLSLIAMGEDVGQDMILRQFGHLMHYGASNIRKAVPLAMGLISPSNPQMKVYDTLSRYSHDNDNDVAINAIFAMGLCGAGTKNSRLAQLLRQLASYYHRDQNTLFMVRIAQGLLHMGKGTMTLNPFHTDRQVLSRVSAAGLLTVLVSLIDAKQFILGEHHYLLYFLITAMYPRFLVTLDEDLQPLPVNVRVGQAVDVVGQAGRPKTITGWQTQSTPVLLSYGERAELEDEQYIPLSSTLEGLVILRKNPDWEEESSS</sequence>
<feature type="region of interest" description="Disordered" evidence="5">
    <location>
        <begin position="1"/>
        <end position="28"/>
    </location>
</feature>
<dbReference type="FunFam" id="1.25.10.10:FF:000026">
    <property type="entry name" value="26S proteasome non-ATPase regulatory subunit 2"/>
    <property type="match status" value="1"/>
</dbReference>
<feature type="compositionally biased region" description="Acidic residues" evidence="5">
    <location>
        <begin position="679"/>
        <end position="689"/>
    </location>
</feature>
<dbReference type="SUPFAM" id="SSF48371">
    <property type="entry name" value="ARM repeat"/>
    <property type="match status" value="1"/>
</dbReference>
<organism evidence="8 9">
    <name type="scientific">Aspergillus sydowii CBS 593.65</name>
    <dbReference type="NCBI Taxonomy" id="1036612"/>
    <lineage>
        <taxon>Eukaryota</taxon>
        <taxon>Fungi</taxon>
        <taxon>Dikarya</taxon>
        <taxon>Ascomycota</taxon>
        <taxon>Pezizomycotina</taxon>
        <taxon>Eurotiomycetes</taxon>
        <taxon>Eurotiomycetidae</taxon>
        <taxon>Eurotiales</taxon>
        <taxon>Aspergillaceae</taxon>
        <taxon>Aspergillus</taxon>
        <taxon>Aspergillus subgen. Nidulantes</taxon>
    </lineage>
</organism>
<dbReference type="InterPro" id="IPR041433">
    <property type="entry name" value="RPN1_C"/>
</dbReference>
<gene>
    <name evidence="8" type="ORF">ASPSYDRAFT_54948</name>
</gene>
<feature type="compositionally biased region" description="Basic and acidic residues" evidence="5">
    <location>
        <begin position="629"/>
        <end position="678"/>
    </location>
</feature>
<dbReference type="OrthoDB" id="10252509at2759"/>
<dbReference type="VEuPathDB" id="FungiDB:ASPSYDRAFT_54948"/>
<dbReference type="Pfam" id="PF18051">
    <property type="entry name" value="RPN1_C"/>
    <property type="match status" value="1"/>
</dbReference>
<dbReference type="RefSeq" id="XP_040705807.1">
    <property type="nucleotide sequence ID" value="XM_040848946.1"/>
</dbReference>
<reference evidence="9" key="1">
    <citation type="journal article" date="2017" name="Genome Biol.">
        <title>Comparative genomics reveals high biological diversity and specific adaptations in the industrially and medically important fungal genus Aspergillus.</title>
        <authorList>
            <person name="de Vries R.P."/>
            <person name="Riley R."/>
            <person name="Wiebenga A."/>
            <person name="Aguilar-Osorio G."/>
            <person name="Amillis S."/>
            <person name="Uchima C.A."/>
            <person name="Anderluh G."/>
            <person name="Asadollahi M."/>
            <person name="Askin M."/>
            <person name="Barry K."/>
            <person name="Battaglia E."/>
            <person name="Bayram O."/>
            <person name="Benocci T."/>
            <person name="Braus-Stromeyer S.A."/>
            <person name="Caldana C."/>
            <person name="Canovas D."/>
            <person name="Cerqueira G.C."/>
            <person name="Chen F."/>
            <person name="Chen W."/>
            <person name="Choi C."/>
            <person name="Clum A."/>
            <person name="Dos Santos R.A."/>
            <person name="Damasio A.R."/>
            <person name="Diallinas G."/>
            <person name="Emri T."/>
            <person name="Fekete E."/>
            <person name="Flipphi M."/>
            <person name="Freyberg S."/>
            <person name="Gallo A."/>
            <person name="Gournas C."/>
            <person name="Habgood R."/>
            <person name="Hainaut M."/>
            <person name="Harispe M.L."/>
            <person name="Henrissat B."/>
            <person name="Hilden K.S."/>
            <person name="Hope R."/>
            <person name="Hossain A."/>
            <person name="Karabika E."/>
            <person name="Karaffa L."/>
            <person name="Karanyi Z."/>
            <person name="Krasevec N."/>
            <person name="Kuo A."/>
            <person name="Kusch H."/>
            <person name="LaButti K."/>
            <person name="Lagendijk E.L."/>
            <person name="Lapidus A."/>
            <person name="Levasseur A."/>
            <person name="Lindquist E."/>
            <person name="Lipzen A."/>
            <person name="Logrieco A.F."/>
            <person name="MacCabe A."/>
            <person name="Maekelae M.R."/>
            <person name="Malavazi I."/>
            <person name="Melin P."/>
            <person name="Meyer V."/>
            <person name="Mielnichuk N."/>
            <person name="Miskei M."/>
            <person name="Molnar A.P."/>
            <person name="Mule G."/>
            <person name="Ngan C.Y."/>
            <person name="Orejas M."/>
            <person name="Orosz E."/>
            <person name="Ouedraogo J.P."/>
            <person name="Overkamp K.M."/>
            <person name="Park H.-S."/>
            <person name="Perrone G."/>
            <person name="Piumi F."/>
            <person name="Punt P.J."/>
            <person name="Ram A.F."/>
            <person name="Ramon A."/>
            <person name="Rauscher S."/>
            <person name="Record E."/>
            <person name="Riano-Pachon D.M."/>
            <person name="Robert V."/>
            <person name="Roehrig J."/>
            <person name="Ruller R."/>
            <person name="Salamov A."/>
            <person name="Salih N.S."/>
            <person name="Samson R.A."/>
            <person name="Sandor E."/>
            <person name="Sanguinetti M."/>
            <person name="Schuetze T."/>
            <person name="Sepcic K."/>
            <person name="Shelest E."/>
            <person name="Sherlock G."/>
            <person name="Sophianopoulou V."/>
            <person name="Squina F.M."/>
            <person name="Sun H."/>
            <person name="Susca A."/>
            <person name="Todd R.B."/>
            <person name="Tsang A."/>
            <person name="Unkles S.E."/>
            <person name="van de Wiele N."/>
            <person name="van Rossen-Uffink D."/>
            <person name="Oliveira J.V."/>
            <person name="Vesth T.C."/>
            <person name="Visser J."/>
            <person name="Yu J.-H."/>
            <person name="Zhou M."/>
            <person name="Andersen M.R."/>
            <person name="Archer D.B."/>
            <person name="Baker S.E."/>
            <person name="Benoit I."/>
            <person name="Brakhage A.A."/>
            <person name="Braus G.H."/>
            <person name="Fischer R."/>
            <person name="Frisvad J.C."/>
            <person name="Goldman G.H."/>
            <person name="Houbraken J."/>
            <person name="Oakley B."/>
            <person name="Pocsi I."/>
            <person name="Scazzocchio C."/>
            <person name="Seiboth B."/>
            <person name="vanKuyk P.A."/>
            <person name="Wortman J."/>
            <person name="Dyer P.S."/>
            <person name="Grigoriev I.V."/>
        </authorList>
    </citation>
    <scope>NUCLEOTIDE SEQUENCE [LARGE SCALE GENOMIC DNA]</scope>
    <source>
        <strain evidence="9">CBS 593.65</strain>
    </source>
</reference>
<dbReference type="InterPro" id="IPR011989">
    <property type="entry name" value="ARM-like"/>
</dbReference>
<dbReference type="STRING" id="1036612.A0A1L9TRG3"/>
<comment type="function">
    <text evidence="4">Acts as a regulatory subunit of the 26 proteasome which is involved in the ATP-dependent degradation of ubiquitinated proteins.</text>
</comment>
<dbReference type="InterPro" id="IPR040892">
    <property type="entry name" value="RPN1_N"/>
</dbReference>
<evidence type="ECO:0000313" key="9">
    <source>
        <dbReference type="Proteomes" id="UP000184356"/>
    </source>
</evidence>
<keyword evidence="2" id="KW-0677">Repeat</keyword>